<gene>
    <name evidence="1" type="ORF">RCL2_000346100</name>
</gene>
<dbReference type="OrthoDB" id="2673191at2759"/>
<comment type="caution">
    <text evidence="1">The sequence shown here is derived from an EMBL/GenBank/DDBJ whole genome shotgun (WGS) entry which is preliminary data.</text>
</comment>
<sequence>MGNIYRIIKEITLTCYLFRDVEAISEKFKIENEKLEDRVFRNSKKKGNTFADMFNLKLWKVNISNDTKKNSQNSFKKEVIKLQLLGGQ</sequence>
<evidence type="ECO:0000313" key="1">
    <source>
        <dbReference type="EMBL" id="GES76058.1"/>
    </source>
</evidence>
<dbReference type="Proteomes" id="UP000615446">
    <property type="component" value="Unassembled WGS sequence"/>
</dbReference>
<protein>
    <submittedName>
        <fullName evidence="1">Uncharacterized protein</fullName>
    </submittedName>
</protein>
<dbReference type="AlphaFoldDB" id="A0A8H3KUB5"/>
<proteinExistence type="predicted"/>
<dbReference type="EMBL" id="BLAL01000018">
    <property type="protein sequence ID" value="GES76058.1"/>
    <property type="molecule type" value="Genomic_DNA"/>
</dbReference>
<evidence type="ECO:0000313" key="2">
    <source>
        <dbReference type="Proteomes" id="UP000615446"/>
    </source>
</evidence>
<accession>A0A8H3KUB5</accession>
<organism evidence="1 2">
    <name type="scientific">Rhizophagus clarus</name>
    <dbReference type="NCBI Taxonomy" id="94130"/>
    <lineage>
        <taxon>Eukaryota</taxon>
        <taxon>Fungi</taxon>
        <taxon>Fungi incertae sedis</taxon>
        <taxon>Mucoromycota</taxon>
        <taxon>Glomeromycotina</taxon>
        <taxon>Glomeromycetes</taxon>
        <taxon>Glomerales</taxon>
        <taxon>Glomeraceae</taxon>
        <taxon>Rhizophagus</taxon>
    </lineage>
</organism>
<reference evidence="1" key="1">
    <citation type="submission" date="2019-10" db="EMBL/GenBank/DDBJ databases">
        <title>Conservation and host-specific expression of non-tandemly repeated heterogenous ribosome RNA gene in arbuscular mycorrhizal fungi.</title>
        <authorList>
            <person name="Maeda T."/>
            <person name="Kobayashi Y."/>
            <person name="Nakagawa T."/>
            <person name="Ezawa T."/>
            <person name="Yamaguchi K."/>
            <person name="Bino T."/>
            <person name="Nishimoto Y."/>
            <person name="Shigenobu S."/>
            <person name="Kawaguchi M."/>
        </authorList>
    </citation>
    <scope>NUCLEOTIDE SEQUENCE</scope>
    <source>
        <strain evidence="1">HR1</strain>
    </source>
</reference>
<name>A0A8H3KUB5_9GLOM</name>